<sequence length="434" mass="48923">MGDPALGATSLLLQLFGAAIEGYKIFRCATSADVEIKTFVLRLKVEQCRLSRWGELAGLSGSNDAKVFNRHVDVQEPWLVDVLKQITMVLDGLSRLVDYHASTSPAQLILDADVSATRTLDISGPLDQSSAVHKVYAELMESKAYGRIVSPSSKYPKGLNHLFQLAEDVFVVSKEPKRLVWAIRDQRRFRLELKNLRQLTDHLHEAVSDNQMGQLLESSHQTWLYVLQLSNTVQDMKALLAAQQETRDHQKNVDSTSDRLESQLHATMERVTFFAIRTSSLEMEGSMSMGLHNMLGLKQLSEEDDGYRTLATLDGKHVWIEWRSYQVSLVSDQEGIVERIPDPQSVQNVKRLTWLLSQSDQPDEFHQPKSLGYVDDIDELRFGVILDPMAEGSRSLLSLFSAPRIGPLGQYAIARQIAESLLYLHAVNWLHKGL</sequence>
<accession>A0A4S9Y0A6</accession>
<name>A0A4S9Y0A6_AURPU</name>
<reference evidence="2 3" key="1">
    <citation type="submission" date="2018-10" db="EMBL/GenBank/DDBJ databases">
        <title>Fifty Aureobasidium pullulans genomes reveal a recombining polyextremotolerant generalist.</title>
        <authorList>
            <person name="Gostincar C."/>
            <person name="Turk M."/>
            <person name="Zajc J."/>
            <person name="Gunde-Cimerman N."/>
        </authorList>
    </citation>
    <scope>NUCLEOTIDE SEQUENCE [LARGE SCALE GENOMIC DNA]</scope>
    <source>
        <strain evidence="2 3">EXF-3403</strain>
    </source>
</reference>
<feature type="domain" description="Prion-inhibition and propagation HeLo" evidence="1">
    <location>
        <begin position="5"/>
        <end position="238"/>
    </location>
</feature>
<dbReference type="Pfam" id="PF14479">
    <property type="entry name" value="HeLo"/>
    <property type="match status" value="1"/>
</dbReference>
<dbReference type="PANTHER" id="PTHR37542:SF1">
    <property type="entry name" value="PRION-INHIBITION AND PROPAGATION HELO DOMAIN-CONTAINING PROTEIN"/>
    <property type="match status" value="1"/>
</dbReference>
<organism evidence="2 3">
    <name type="scientific">Aureobasidium pullulans</name>
    <name type="common">Black yeast</name>
    <name type="synonym">Pullularia pullulans</name>
    <dbReference type="NCBI Taxonomy" id="5580"/>
    <lineage>
        <taxon>Eukaryota</taxon>
        <taxon>Fungi</taxon>
        <taxon>Dikarya</taxon>
        <taxon>Ascomycota</taxon>
        <taxon>Pezizomycotina</taxon>
        <taxon>Dothideomycetes</taxon>
        <taxon>Dothideomycetidae</taxon>
        <taxon>Dothideales</taxon>
        <taxon>Saccotheciaceae</taxon>
        <taxon>Aureobasidium</taxon>
    </lineage>
</organism>
<comment type="caution">
    <text evidence="2">The sequence shown here is derived from an EMBL/GenBank/DDBJ whole genome shotgun (WGS) entry which is preliminary data.</text>
</comment>
<evidence type="ECO:0000313" key="3">
    <source>
        <dbReference type="Proteomes" id="UP000310039"/>
    </source>
</evidence>
<protein>
    <recommendedName>
        <fullName evidence="1">Prion-inhibition and propagation HeLo domain-containing protein</fullName>
    </recommendedName>
</protein>
<evidence type="ECO:0000313" key="2">
    <source>
        <dbReference type="EMBL" id="THZ85710.1"/>
    </source>
</evidence>
<proteinExistence type="predicted"/>
<dbReference type="AlphaFoldDB" id="A0A4S9Y0A6"/>
<dbReference type="PANTHER" id="PTHR37542">
    <property type="entry name" value="HELO DOMAIN-CONTAINING PROTEIN-RELATED"/>
    <property type="match status" value="1"/>
</dbReference>
<dbReference type="EMBL" id="QZBT01000030">
    <property type="protein sequence ID" value="THZ85710.1"/>
    <property type="molecule type" value="Genomic_DNA"/>
</dbReference>
<dbReference type="InterPro" id="IPR029498">
    <property type="entry name" value="HeLo_dom"/>
</dbReference>
<evidence type="ECO:0000259" key="1">
    <source>
        <dbReference type="Pfam" id="PF14479"/>
    </source>
</evidence>
<dbReference type="Proteomes" id="UP000310039">
    <property type="component" value="Unassembled WGS sequence"/>
</dbReference>
<dbReference type="InterPro" id="IPR038305">
    <property type="entry name" value="HeLo_sf"/>
</dbReference>
<gene>
    <name evidence="2" type="ORF">D6C84_03071</name>
</gene>
<dbReference type="Gene3D" id="1.20.120.1020">
    <property type="entry name" value="Prion-inhibition and propagation, HeLo domain"/>
    <property type="match status" value="1"/>
</dbReference>